<keyword evidence="10" id="KW-1185">Reference proteome</keyword>
<comment type="caution">
    <text evidence="9">The sequence shown here is derived from an EMBL/GenBank/DDBJ whole genome shotgun (WGS) entry which is preliminary data.</text>
</comment>
<evidence type="ECO:0000256" key="2">
    <source>
        <dbReference type="ARBA" id="ARBA00006577"/>
    </source>
</evidence>
<feature type="domain" description="PPIase FKBP-type" evidence="8">
    <location>
        <begin position="218"/>
        <end position="309"/>
    </location>
</feature>
<dbReference type="Pfam" id="PF00254">
    <property type="entry name" value="FKBP_C"/>
    <property type="match status" value="2"/>
</dbReference>
<keyword evidence="7" id="KW-0732">Signal</keyword>
<dbReference type="Proteomes" id="UP000441336">
    <property type="component" value="Unassembled WGS sequence"/>
</dbReference>
<evidence type="ECO:0000259" key="8">
    <source>
        <dbReference type="PROSITE" id="PS50059"/>
    </source>
</evidence>
<dbReference type="InterPro" id="IPR046357">
    <property type="entry name" value="PPIase_dom_sf"/>
</dbReference>
<evidence type="ECO:0000256" key="1">
    <source>
        <dbReference type="ARBA" id="ARBA00000971"/>
    </source>
</evidence>
<keyword evidence="3 5" id="KW-0697">Rotamase</keyword>
<evidence type="ECO:0000256" key="4">
    <source>
        <dbReference type="ARBA" id="ARBA00023235"/>
    </source>
</evidence>
<dbReference type="PANTHER" id="PTHR43811">
    <property type="entry name" value="FKBP-TYPE PEPTIDYL-PROLYL CIS-TRANS ISOMERASE FKPA"/>
    <property type="match status" value="1"/>
</dbReference>
<name>A0A7K1TGE6_9BACT</name>
<feature type="chain" id="PRO_5029789549" description="Peptidyl-prolyl cis-trans isomerase" evidence="7">
    <location>
        <begin position="28"/>
        <end position="309"/>
    </location>
</feature>
<feature type="signal peptide" evidence="7">
    <location>
        <begin position="1"/>
        <end position="27"/>
    </location>
</feature>
<dbReference type="GO" id="GO:0003755">
    <property type="term" value="F:peptidyl-prolyl cis-trans isomerase activity"/>
    <property type="evidence" value="ECO:0007669"/>
    <property type="project" value="UniProtKB-UniRule"/>
</dbReference>
<evidence type="ECO:0000256" key="3">
    <source>
        <dbReference type="ARBA" id="ARBA00023110"/>
    </source>
</evidence>
<dbReference type="InterPro" id="IPR001179">
    <property type="entry name" value="PPIase_FKBP_dom"/>
</dbReference>
<dbReference type="EMBL" id="WQKZ01000003">
    <property type="protein sequence ID" value="MVN77382.1"/>
    <property type="molecule type" value="Genomic_DNA"/>
</dbReference>
<dbReference type="PANTHER" id="PTHR43811:SF19">
    <property type="entry name" value="39 KDA FK506-BINDING NUCLEAR PROTEIN"/>
    <property type="match status" value="1"/>
</dbReference>
<dbReference type="SUPFAM" id="SSF54534">
    <property type="entry name" value="FKBP-like"/>
    <property type="match status" value="2"/>
</dbReference>
<dbReference type="Gene3D" id="3.10.50.40">
    <property type="match status" value="2"/>
</dbReference>
<evidence type="ECO:0000313" key="9">
    <source>
        <dbReference type="EMBL" id="MVN77382.1"/>
    </source>
</evidence>
<accession>A0A7K1TGE6</accession>
<dbReference type="AlphaFoldDB" id="A0A7K1TGE6"/>
<evidence type="ECO:0000256" key="7">
    <source>
        <dbReference type="SAM" id="SignalP"/>
    </source>
</evidence>
<sequence>MNSFFLGKMHRLPLVLLWLLTAGLLTTACKKDTETAADYAAADDATIQKYLTSNSITTAQKQSSGLYFIPVTTNANAPLATVNQVVSILYTGQLLDGTVFDGTALRDNTPVSFILGVNSILPGITEGVSLMHKGDKAVLLIPSGLAYGASSSSTVPANSVVRFEVELTDINPTFAVPDDNLITRYLTKNKITTAQKQASGLYFVPTTTNPTGTPVAAGKTVSILYTGKLLDGTVFDATSQRNNTPFSFVVGTTPRQVITGFDEGVSLMRKGEKATLFIPSGLAYGATGASPSIAPNTVISFDVEVLDVQ</sequence>
<comment type="similarity">
    <text evidence="2 6">Belongs to the FKBP-type PPIase family.</text>
</comment>
<comment type="catalytic activity">
    <reaction evidence="1 5 6">
        <text>[protein]-peptidylproline (omega=180) = [protein]-peptidylproline (omega=0)</text>
        <dbReference type="Rhea" id="RHEA:16237"/>
        <dbReference type="Rhea" id="RHEA-COMP:10747"/>
        <dbReference type="Rhea" id="RHEA-COMP:10748"/>
        <dbReference type="ChEBI" id="CHEBI:83833"/>
        <dbReference type="ChEBI" id="CHEBI:83834"/>
        <dbReference type="EC" id="5.2.1.8"/>
    </reaction>
</comment>
<gene>
    <name evidence="9" type="ORF">GO988_13685</name>
</gene>
<evidence type="ECO:0000256" key="6">
    <source>
        <dbReference type="RuleBase" id="RU003915"/>
    </source>
</evidence>
<reference evidence="9 10" key="1">
    <citation type="submission" date="2019-12" db="EMBL/GenBank/DDBJ databases">
        <title>Hymenobacter sp. HMF4947 Genome sequencing and assembly.</title>
        <authorList>
            <person name="Kang H."/>
            <person name="Cha I."/>
            <person name="Kim H."/>
            <person name="Joh K."/>
        </authorList>
    </citation>
    <scope>NUCLEOTIDE SEQUENCE [LARGE SCALE GENOMIC DNA]</scope>
    <source>
        <strain evidence="9 10">HMF4947</strain>
    </source>
</reference>
<protein>
    <recommendedName>
        <fullName evidence="6">Peptidyl-prolyl cis-trans isomerase</fullName>
        <ecNumber evidence="6">5.2.1.8</ecNumber>
    </recommendedName>
</protein>
<organism evidence="9 10">
    <name type="scientific">Hymenobacter ginkgonis</name>
    <dbReference type="NCBI Taxonomy" id="2682976"/>
    <lineage>
        <taxon>Bacteria</taxon>
        <taxon>Pseudomonadati</taxon>
        <taxon>Bacteroidota</taxon>
        <taxon>Cytophagia</taxon>
        <taxon>Cytophagales</taxon>
        <taxon>Hymenobacteraceae</taxon>
        <taxon>Hymenobacter</taxon>
    </lineage>
</organism>
<dbReference type="EC" id="5.2.1.8" evidence="6"/>
<evidence type="ECO:0000313" key="10">
    <source>
        <dbReference type="Proteomes" id="UP000441336"/>
    </source>
</evidence>
<keyword evidence="4 5" id="KW-0413">Isomerase</keyword>
<evidence type="ECO:0000256" key="5">
    <source>
        <dbReference type="PROSITE-ProRule" id="PRU00277"/>
    </source>
</evidence>
<feature type="domain" description="PPIase FKBP-type" evidence="8">
    <location>
        <begin position="83"/>
        <end position="171"/>
    </location>
</feature>
<proteinExistence type="inferred from homology"/>
<dbReference type="PROSITE" id="PS50059">
    <property type="entry name" value="FKBP_PPIASE"/>
    <property type="match status" value="2"/>
</dbReference>